<accession>A0ABD2PMJ8</accession>
<evidence type="ECO:0000256" key="8">
    <source>
        <dbReference type="SAM" id="Phobius"/>
    </source>
</evidence>
<feature type="transmembrane region" description="Helical" evidence="8">
    <location>
        <begin position="176"/>
        <end position="195"/>
    </location>
</feature>
<evidence type="ECO:0000256" key="4">
    <source>
        <dbReference type="ARBA" id="ARBA00022989"/>
    </source>
</evidence>
<evidence type="ECO:0000256" key="6">
    <source>
        <dbReference type="ARBA" id="ARBA00023136"/>
    </source>
</evidence>
<dbReference type="GO" id="GO:0034220">
    <property type="term" value="P:monoatomic ion transmembrane transport"/>
    <property type="evidence" value="ECO:0007669"/>
    <property type="project" value="UniProtKB-KW"/>
</dbReference>
<feature type="transmembrane region" description="Helical" evidence="8">
    <location>
        <begin position="207"/>
        <end position="232"/>
    </location>
</feature>
<comment type="caution">
    <text evidence="10">The sequence shown here is derived from an EMBL/GenBank/DDBJ whole genome shotgun (WGS) entry which is preliminary data.</text>
</comment>
<dbReference type="PANTHER" id="PTHR11003:SF334">
    <property type="entry name" value="FI03418P"/>
    <property type="match status" value="1"/>
</dbReference>
<evidence type="ECO:0000313" key="10">
    <source>
        <dbReference type="EMBL" id="KAL3308750.1"/>
    </source>
</evidence>
<evidence type="ECO:0000256" key="5">
    <source>
        <dbReference type="ARBA" id="ARBA00023065"/>
    </source>
</evidence>
<dbReference type="InterPro" id="IPR013099">
    <property type="entry name" value="K_chnl_dom"/>
</dbReference>
<name>A0ABD2PMJ8_9PLAT</name>
<dbReference type="Pfam" id="PF07885">
    <property type="entry name" value="Ion_trans_2"/>
    <property type="match status" value="1"/>
</dbReference>
<comment type="subcellular location">
    <subcellularLocation>
        <location evidence="1">Membrane</location>
        <topology evidence="1">Multi-pass membrane protein</topology>
    </subcellularLocation>
</comment>
<dbReference type="EMBL" id="JBJKFK010004740">
    <property type="protein sequence ID" value="KAL3308750.1"/>
    <property type="molecule type" value="Genomic_DNA"/>
</dbReference>
<dbReference type="Proteomes" id="UP001626550">
    <property type="component" value="Unassembled WGS sequence"/>
</dbReference>
<feature type="domain" description="Potassium channel" evidence="9">
    <location>
        <begin position="162"/>
        <end position="229"/>
    </location>
</feature>
<evidence type="ECO:0000256" key="3">
    <source>
        <dbReference type="ARBA" id="ARBA00022692"/>
    </source>
</evidence>
<keyword evidence="5" id="KW-0406">Ion transport</keyword>
<gene>
    <name evidence="10" type="ORF">Ciccas_012711</name>
</gene>
<dbReference type="SUPFAM" id="SSF81324">
    <property type="entry name" value="Voltage-gated potassium channels"/>
    <property type="match status" value="1"/>
</dbReference>
<keyword evidence="2" id="KW-0813">Transport</keyword>
<dbReference type="InterPro" id="IPR003280">
    <property type="entry name" value="2pore_dom_K_chnl"/>
</dbReference>
<organism evidence="10 11">
    <name type="scientific">Cichlidogyrus casuarinus</name>
    <dbReference type="NCBI Taxonomy" id="1844966"/>
    <lineage>
        <taxon>Eukaryota</taxon>
        <taxon>Metazoa</taxon>
        <taxon>Spiralia</taxon>
        <taxon>Lophotrochozoa</taxon>
        <taxon>Platyhelminthes</taxon>
        <taxon>Monogenea</taxon>
        <taxon>Monopisthocotylea</taxon>
        <taxon>Dactylogyridea</taxon>
        <taxon>Ancyrocephalidae</taxon>
        <taxon>Cichlidogyrus</taxon>
    </lineage>
</organism>
<dbReference type="PANTHER" id="PTHR11003">
    <property type="entry name" value="POTASSIUM CHANNEL, SUBFAMILY K"/>
    <property type="match status" value="1"/>
</dbReference>
<dbReference type="GO" id="GO:0016020">
    <property type="term" value="C:membrane"/>
    <property type="evidence" value="ECO:0007669"/>
    <property type="project" value="UniProtKB-SubCell"/>
</dbReference>
<evidence type="ECO:0000256" key="1">
    <source>
        <dbReference type="ARBA" id="ARBA00004141"/>
    </source>
</evidence>
<keyword evidence="7" id="KW-0407">Ion channel</keyword>
<evidence type="ECO:0000256" key="2">
    <source>
        <dbReference type="ARBA" id="ARBA00022448"/>
    </source>
</evidence>
<proteinExistence type="predicted"/>
<sequence length="233" mass="26183">MTTSIINRVRTVQFEIADRMLKEDKVDYLIDSSREAVQVQDEKGKVVGLDSSPEAAYKRKAGKCCRLFFGAIFSQVGLLLLLIAYLFLGGYLFRYLELENEYNTCIRIYELYKQKLNTTASRVVSLGESGQNATVVSNLITGILEQFATELYSLDYNIGVNCSLIKTTSYGANWNLVNSIYFCATIVTTIGYGQISPRTFWGRVTCMLYAVIGVPLMLIYLASIGDLLARIFR</sequence>
<reference evidence="10 11" key="1">
    <citation type="submission" date="2024-11" db="EMBL/GenBank/DDBJ databases">
        <title>Adaptive evolution of stress response genes in parasites aligns with host niche diversity.</title>
        <authorList>
            <person name="Hahn C."/>
            <person name="Resl P."/>
        </authorList>
    </citation>
    <scope>NUCLEOTIDE SEQUENCE [LARGE SCALE GENOMIC DNA]</scope>
    <source>
        <strain evidence="10">EGGRZ-B1_66</strain>
        <tissue evidence="10">Body</tissue>
    </source>
</reference>
<evidence type="ECO:0000259" key="9">
    <source>
        <dbReference type="Pfam" id="PF07885"/>
    </source>
</evidence>
<evidence type="ECO:0000313" key="11">
    <source>
        <dbReference type="Proteomes" id="UP001626550"/>
    </source>
</evidence>
<dbReference type="Gene3D" id="1.10.287.70">
    <property type="match status" value="1"/>
</dbReference>
<evidence type="ECO:0000256" key="7">
    <source>
        <dbReference type="ARBA" id="ARBA00023303"/>
    </source>
</evidence>
<dbReference type="AlphaFoldDB" id="A0ABD2PMJ8"/>
<keyword evidence="3 8" id="KW-0812">Transmembrane</keyword>
<keyword evidence="6 8" id="KW-0472">Membrane</keyword>
<feature type="transmembrane region" description="Helical" evidence="8">
    <location>
        <begin position="67"/>
        <end position="88"/>
    </location>
</feature>
<keyword evidence="4 8" id="KW-1133">Transmembrane helix</keyword>
<keyword evidence="11" id="KW-1185">Reference proteome</keyword>
<protein>
    <recommendedName>
        <fullName evidence="9">Potassium channel domain-containing protein</fullName>
    </recommendedName>
</protein>